<accession>A0A1T4TG90</accession>
<dbReference type="EMBL" id="FUWJ01000017">
    <property type="protein sequence ID" value="SKA39447.1"/>
    <property type="molecule type" value="Genomic_DNA"/>
</dbReference>
<dbReference type="Gene3D" id="3.20.20.150">
    <property type="entry name" value="Divalent-metal-dependent TIM barrel enzymes"/>
    <property type="match status" value="1"/>
</dbReference>
<comment type="similarity">
    <text evidence="1">Belongs to the UPF0276 family.</text>
</comment>
<sequence>MTTDRRALSLSRPPMRAGVGLKPEHYRPILDDHPDIGWFEVHAENYMGAGGPPHYFLERIRADYALSVHGVGLSIGSAAGLTSGHLDRLKTVVDRYQPFVVSEHLAWSTHGNAFYNDLLPLPYTRATLDLVARHVDVTQEALGRRLLLENPSTYLRFDGEEMGETDFLAELARRTGCGLLLDVNNVFVSAANHGFDARAYLDAFPLARVQEIHLAGHETQHGDANMPTLLIDTHDRPVADPVWDLYRHVLARLGACPTLIEWDSALPTWPVLAAEAARAENLLRASEGADHARAA</sequence>
<keyword evidence="3" id="KW-1185">Reference proteome</keyword>
<gene>
    <name evidence="2" type="ORF">SAMN02745126_06238</name>
</gene>
<dbReference type="NCBIfam" id="NF003818">
    <property type="entry name" value="PRK05409.1"/>
    <property type="match status" value="1"/>
</dbReference>
<dbReference type="Proteomes" id="UP000190092">
    <property type="component" value="Unassembled WGS sequence"/>
</dbReference>
<evidence type="ECO:0000313" key="2">
    <source>
        <dbReference type="EMBL" id="SKA39447.1"/>
    </source>
</evidence>
<dbReference type="RefSeq" id="WP_085937965.1">
    <property type="nucleotide sequence ID" value="NZ_FUWJ01000017.1"/>
</dbReference>
<dbReference type="HAMAP" id="MF_00697">
    <property type="entry name" value="UPF0276"/>
    <property type="match status" value="1"/>
</dbReference>
<evidence type="ECO:0000256" key="1">
    <source>
        <dbReference type="HAMAP-Rule" id="MF_00697"/>
    </source>
</evidence>
<dbReference type="InterPro" id="IPR036237">
    <property type="entry name" value="Xyl_isomerase-like_sf"/>
</dbReference>
<dbReference type="AlphaFoldDB" id="A0A1T4TG90"/>
<dbReference type="Pfam" id="PF05114">
    <property type="entry name" value="MbnB_TglH_ChrH"/>
    <property type="match status" value="1"/>
</dbReference>
<name>A0A1T4TG90_9HYPH</name>
<organism evidence="2 3">
    <name type="scientific">Enhydrobacter aerosaccus</name>
    <dbReference type="NCBI Taxonomy" id="225324"/>
    <lineage>
        <taxon>Bacteria</taxon>
        <taxon>Pseudomonadati</taxon>
        <taxon>Pseudomonadota</taxon>
        <taxon>Alphaproteobacteria</taxon>
        <taxon>Hyphomicrobiales</taxon>
        <taxon>Enhydrobacter</taxon>
    </lineage>
</organism>
<evidence type="ECO:0000313" key="3">
    <source>
        <dbReference type="Proteomes" id="UP000190092"/>
    </source>
</evidence>
<reference evidence="3" key="1">
    <citation type="submission" date="2017-02" db="EMBL/GenBank/DDBJ databases">
        <authorList>
            <person name="Varghese N."/>
            <person name="Submissions S."/>
        </authorList>
    </citation>
    <scope>NUCLEOTIDE SEQUENCE [LARGE SCALE GENOMIC DNA]</scope>
    <source>
        <strain evidence="3">ATCC 27094</strain>
    </source>
</reference>
<dbReference type="STRING" id="225324.SAMN02745126_06238"/>
<dbReference type="PANTHER" id="PTHR42194">
    <property type="entry name" value="UPF0276 PROTEIN HI_1600"/>
    <property type="match status" value="1"/>
</dbReference>
<dbReference type="SUPFAM" id="SSF51658">
    <property type="entry name" value="Xylose isomerase-like"/>
    <property type="match status" value="1"/>
</dbReference>
<dbReference type="InterPro" id="IPR007801">
    <property type="entry name" value="MbnB/TglH/ChrH"/>
</dbReference>
<proteinExistence type="inferred from homology"/>
<dbReference type="PANTHER" id="PTHR42194:SF1">
    <property type="entry name" value="UPF0276 PROTEIN HI_1600"/>
    <property type="match status" value="1"/>
</dbReference>
<dbReference type="OrthoDB" id="9763101at2"/>
<protein>
    <recommendedName>
        <fullName evidence="1">UPF0276 protein SAMN02745126_06238</fullName>
    </recommendedName>
</protein>